<dbReference type="Proteomes" id="UP001230051">
    <property type="component" value="Unassembled WGS sequence"/>
</dbReference>
<keyword evidence="6" id="KW-0472">Membrane</keyword>
<sequence>MFSYKVLLMLHCATMVAGDPSLPAAGIRLAPRPRALSLGDSLEIVCEAPQEFSGGVFQLFKEQTYLRSVDHRGKEQQEARFTLSHLTRSDEGNYCCRYQALRTERWDNSPFSPYLRITLTDITGAPVPPEPTNPPSITGAPIPREPTKSPSITGLLPMPSLTVRGATGVLARGGSVSLECVAPATFPGAHFLLYRGDSASPVSSNQALATQHSASFPLPSLENTDAGEYRCQYRLQMRQRWRESELSPAVHLILKGVTFLPTTPPSLSGPNWPLLAGSASAAILFAAFLAILGFVVYRRVKSARDKKRRNAAPYWNNFHNADNIIELSFRDPRLDLQDGVVTEISLNTPLEPVTHARKRSTSLSIPATPVFSTFKNHPF</sequence>
<feature type="region of interest" description="Disordered" evidence="5">
    <location>
        <begin position="123"/>
        <end position="143"/>
    </location>
</feature>
<keyword evidence="6" id="KW-1133">Transmembrane helix</keyword>
<dbReference type="PANTHER" id="PTHR36859:SF1">
    <property type="entry name" value="PROTEIN HIDE1"/>
    <property type="match status" value="1"/>
</dbReference>
<evidence type="ECO:0000313" key="10">
    <source>
        <dbReference type="Proteomes" id="UP001230051"/>
    </source>
</evidence>
<protein>
    <recommendedName>
        <fullName evidence="8">Ig-like domain-containing protein</fullName>
    </recommendedName>
</protein>
<dbReference type="Pfam" id="PF17737">
    <property type="entry name" value="Ig_C19orf38"/>
    <property type="match status" value="2"/>
</dbReference>
<evidence type="ECO:0000313" key="9">
    <source>
        <dbReference type="EMBL" id="KAK1153829.1"/>
    </source>
</evidence>
<keyword evidence="1" id="KW-0677">Repeat</keyword>
<feature type="transmembrane region" description="Helical" evidence="6">
    <location>
        <begin position="272"/>
        <end position="297"/>
    </location>
</feature>
<evidence type="ECO:0000259" key="8">
    <source>
        <dbReference type="PROSITE" id="PS50835"/>
    </source>
</evidence>
<organism evidence="9 10">
    <name type="scientific">Acipenser oxyrinchus oxyrinchus</name>
    <dbReference type="NCBI Taxonomy" id="40147"/>
    <lineage>
        <taxon>Eukaryota</taxon>
        <taxon>Metazoa</taxon>
        <taxon>Chordata</taxon>
        <taxon>Craniata</taxon>
        <taxon>Vertebrata</taxon>
        <taxon>Euteleostomi</taxon>
        <taxon>Actinopterygii</taxon>
        <taxon>Chondrostei</taxon>
        <taxon>Acipenseriformes</taxon>
        <taxon>Acipenseridae</taxon>
        <taxon>Acipenser</taxon>
    </lineage>
</organism>
<comment type="caution">
    <text evidence="9">The sequence shown here is derived from an EMBL/GenBank/DDBJ whole genome shotgun (WGS) entry which is preliminary data.</text>
</comment>
<proteinExistence type="predicted"/>
<gene>
    <name evidence="9" type="ORF">AOXY_G29513</name>
</gene>
<feature type="signal peptide" evidence="7">
    <location>
        <begin position="1"/>
        <end position="18"/>
    </location>
</feature>
<evidence type="ECO:0000256" key="5">
    <source>
        <dbReference type="SAM" id="MobiDB-lite"/>
    </source>
</evidence>
<dbReference type="Gene3D" id="2.60.40.10">
    <property type="entry name" value="Immunoglobulins"/>
    <property type="match status" value="2"/>
</dbReference>
<keyword evidence="7" id="KW-0732">Signal</keyword>
<dbReference type="SUPFAM" id="SSF48726">
    <property type="entry name" value="Immunoglobulin"/>
    <property type="match status" value="2"/>
</dbReference>
<evidence type="ECO:0000256" key="3">
    <source>
        <dbReference type="ARBA" id="ARBA00023180"/>
    </source>
</evidence>
<dbReference type="InterPro" id="IPR013783">
    <property type="entry name" value="Ig-like_fold"/>
</dbReference>
<dbReference type="EMBL" id="JAGXEW010000039">
    <property type="protein sequence ID" value="KAK1153829.1"/>
    <property type="molecule type" value="Genomic_DNA"/>
</dbReference>
<evidence type="ECO:0000256" key="7">
    <source>
        <dbReference type="SAM" id="SignalP"/>
    </source>
</evidence>
<accession>A0AAD8FUK0</accession>
<keyword evidence="3" id="KW-0325">Glycoprotein</keyword>
<dbReference type="FunFam" id="2.60.40.10:FF:000033">
    <property type="entry name" value="Killer cell immunoglobulin-like receptor"/>
    <property type="match status" value="1"/>
</dbReference>
<keyword evidence="10" id="KW-1185">Reference proteome</keyword>
<name>A0AAD8FUK0_ACIOX</name>
<dbReference type="AlphaFoldDB" id="A0AAD8FUK0"/>
<keyword evidence="2" id="KW-1015">Disulfide bond</keyword>
<dbReference type="InterPro" id="IPR036179">
    <property type="entry name" value="Ig-like_dom_sf"/>
</dbReference>
<feature type="domain" description="Ig-like" evidence="8">
    <location>
        <begin position="159"/>
        <end position="247"/>
    </location>
</feature>
<dbReference type="InterPro" id="IPR007110">
    <property type="entry name" value="Ig-like_dom"/>
</dbReference>
<keyword evidence="4" id="KW-0393">Immunoglobulin domain</keyword>
<dbReference type="SMART" id="SM00409">
    <property type="entry name" value="IG"/>
    <property type="match status" value="2"/>
</dbReference>
<dbReference type="InterPro" id="IPR041066">
    <property type="entry name" value="C19orf38_Ig"/>
</dbReference>
<keyword evidence="6" id="KW-0812">Transmembrane</keyword>
<evidence type="ECO:0000256" key="4">
    <source>
        <dbReference type="ARBA" id="ARBA00023319"/>
    </source>
</evidence>
<reference evidence="9" key="1">
    <citation type="submission" date="2022-02" db="EMBL/GenBank/DDBJ databases">
        <title>Atlantic sturgeon de novo genome assembly.</title>
        <authorList>
            <person name="Stock M."/>
            <person name="Klopp C."/>
            <person name="Guiguen Y."/>
            <person name="Cabau C."/>
            <person name="Parinello H."/>
            <person name="Santidrian Yebra-Pimentel E."/>
            <person name="Kuhl H."/>
            <person name="Dirks R.P."/>
            <person name="Guessner J."/>
            <person name="Wuertz S."/>
            <person name="Du K."/>
            <person name="Schartl M."/>
        </authorList>
    </citation>
    <scope>NUCLEOTIDE SEQUENCE</scope>
    <source>
        <strain evidence="9">STURGEONOMICS-FGT-2020</strain>
        <tissue evidence="9">Whole blood</tissue>
    </source>
</reference>
<evidence type="ECO:0000256" key="6">
    <source>
        <dbReference type="SAM" id="Phobius"/>
    </source>
</evidence>
<dbReference type="InterPro" id="IPR040438">
    <property type="entry name" value="HIDE1"/>
</dbReference>
<evidence type="ECO:0000256" key="1">
    <source>
        <dbReference type="ARBA" id="ARBA00022737"/>
    </source>
</evidence>
<dbReference type="InterPro" id="IPR003599">
    <property type="entry name" value="Ig_sub"/>
</dbReference>
<dbReference type="PROSITE" id="PS50835">
    <property type="entry name" value="IG_LIKE"/>
    <property type="match status" value="1"/>
</dbReference>
<evidence type="ECO:0000256" key="2">
    <source>
        <dbReference type="ARBA" id="ARBA00023157"/>
    </source>
</evidence>
<feature type="chain" id="PRO_5042016781" description="Ig-like domain-containing protein" evidence="7">
    <location>
        <begin position="19"/>
        <end position="379"/>
    </location>
</feature>
<dbReference type="PANTHER" id="PTHR36859">
    <property type="entry name" value="PROTEIN HIDE1"/>
    <property type="match status" value="1"/>
</dbReference>